<dbReference type="NCBIfam" id="TIGR01843">
    <property type="entry name" value="type_I_hlyD"/>
    <property type="match status" value="1"/>
</dbReference>
<evidence type="ECO:0000259" key="13">
    <source>
        <dbReference type="Pfam" id="PF26002"/>
    </source>
</evidence>
<dbReference type="PANTHER" id="PTHR30386">
    <property type="entry name" value="MEMBRANE FUSION SUBUNIT OF EMRAB-TOLC MULTIDRUG EFFLUX PUMP"/>
    <property type="match status" value="1"/>
</dbReference>
<evidence type="ECO:0000256" key="1">
    <source>
        <dbReference type="ARBA" id="ARBA00004377"/>
    </source>
</evidence>
<dbReference type="EMBL" id="RCCI01000006">
    <property type="protein sequence ID" value="RLJ63441.1"/>
    <property type="molecule type" value="Genomic_DNA"/>
</dbReference>
<dbReference type="GO" id="GO:0005886">
    <property type="term" value="C:plasma membrane"/>
    <property type="evidence" value="ECO:0007669"/>
    <property type="project" value="UniProtKB-SubCell"/>
</dbReference>
<accession>A0A497XBZ7</accession>
<proteinExistence type="inferred from homology"/>
<dbReference type="PROSITE" id="PS00543">
    <property type="entry name" value="HLYD_FAMILY"/>
    <property type="match status" value="1"/>
</dbReference>
<dbReference type="InterPro" id="IPR006144">
    <property type="entry name" value="Secretion_HlyD_CS"/>
</dbReference>
<organism evidence="14 15">
    <name type="scientific">Sulfurisoma sediminicola</name>
    <dbReference type="NCBI Taxonomy" id="1381557"/>
    <lineage>
        <taxon>Bacteria</taxon>
        <taxon>Pseudomonadati</taxon>
        <taxon>Pseudomonadota</taxon>
        <taxon>Betaproteobacteria</taxon>
        <taxon>Nitrosomonadales</taxon>
        <taxon>Sterolibacteriaceae</taxon>
        <taxon>Sulfurisoma</taxon>
    </lineage>
</organism>
<keyword evidence="4 9" id="KW-1003">Cell membrane</keyword>
<dbReference type="InterPro" id="IPR010129">
    <property type="entry name" value="T1SS_HlyD"/>
</dbReference>
<gene>
    <name evidence="14" type="ORF">DFR35_2063</name>
</gene>
<feature type="domain" description="AprE-like long alpha-helical hairpin" evidence="12">
    <location>
        <begin position="107"/>
        <end position="281"/>
    </location>
</feature>
<keyword evidence="8 9" id="KW-0472">Membrane</keyword>
<keyword evidence="3 9" id="KW-0813">Transport</keyword>
<comment type="caution">
    <text evidence="14">The sequence shown here is derived from an EMBL/GenBank/DDBJ whole genome shotgun (WGS) entry which is preliminary data.</text>
</comment>
<feature type="region of interest" description="Disordered" evidence="11">
    <location>
        <begin position="374"/>
        <end position="395"/>
    </location>
</feature>
<sequence length="453" mass="49530">MKERLFGLTAPREDFSPAILRLQRAAPSPLPRLVLRGVLGLLTVLLLWAAFGRLDVVAVAPGKLVPVSYLQVVQPAESGIVRELLVREGDAVKAGQPLVRMDRRMSEADSRSLANELAVKALQLRRIDAELAGKPLQRQADDPSALFAEVSSQYGARRQAYLDAVAAEQAALAKAEQDYRAATQQETKLARTLPLVQQQDAGWQQLVKEGYAGKLLALDKARAHVEVEQELAAQRHAVQSLKATIAQSQKKLAQITSTYRSQLMNERVEAAAQHHKLSQDADKQSHRESLLELKAPQDGIIKDLATHTRGTVVQPGTILMTLVPHDEPMQAEVAVANLDAGFVRAGQPAKIKLVSYPFQQYGMVEGSVAQISPDATEAAQQEKNGDPLAGGPKPAGYRTLVTLKTSYLESNDQRHRLSPGMQVAAEIHLGTRTVLEYLLSPVQKAWHEAGRER</sequence>
<evidence type="ECO:0000256" key="9">
    <source>
        <dbReference type="RuleBase" id="RU365093"/>
    </source>
</evidence>
<dbReference type="Pfam" id="PF26002">
    <property type="entry name" value="Beta-barrel_AprE"/>
    <property type="match status" value="1"/>
</dbReference>
<dbReference type="SUPFAM" id="SSF111369">
    <property type="entry name" value="HlyD-like secretion proteins"/>
    <property type="match status" value="1"/>
</dbReference>
<dbReference type="AlphaFoldDB" id="A0A497XBZ7"/>
<evidence type="ECO:0000256" key="5">
    <source>
        <dbReference type="ARBA" id="ARBA00022519"/>
    </source>
</evidence>
<reference evidence="14 15" key="1">
    <citation type="submission" date="2018-10" db="EMBL/GenBank/DDBJ databases">
        <title>Genomic Encyclopedia of Type Strains, Phase IV (KMG-IV): sequencing the most valuable type-strain genomes for metagenomic binning, comparative biology and taxonomic classification.</title>
        <authorList>
            <person name="Goeker M."/>
        </authorList>
    </citation>
    <scope>NUCLEOTIDE SEQUENCE [LARGE SCALE GENOMIC DNA]</scope>
    <source>
        <strain evidence="14 15">DSM 26916</strain>
    </source>
</reference>
<dbReference type="Pfam" id="PF25994">
    <property type="entry name" value="HH_AprE"/>
    <property type="match status" value="1"/>
</dbReference>
<dbReference type="OrthoDB" id="9775513at2"/>
<evidence type="ECO:0000256" key="8">
    <source>
        <dbReference type="ARBA" id="ARBA00023136"/>
    </source>
</evidence>
<comment type="similarity">
    <text evidence="2 9">Belongs to the membrane fusion protein (MFP) (TC 8.A.1) family.</text>
</comment>
<dbReference type="InterPro" id="IPR058781">
    <property type="entry name" value="HH_AprE-like"/>
</dbReference>
<dbReference type="Proteomes" id="UP000268908">
    <property type="component" value="Unassembled WGS sequence"/>
</dbReference>
<dbReference type="GO" id="GO:0009306">
    <property type="term" value="P:protein secretion"/>
    <property type="evidence" value="ECO:0007669"/>
    <property type="project" value="InterPro"/>
</dbReference>
<evidence type="ECO:0000259" key="12">
    <source>
        <dbReference type="Pfam" id="PF25994"/>
    </source>
</evidence>
<dbReference type="PANTHER" id="PTHR30386:SF26">
    <property type="entry name" value="TRANSPORT PROTEIN COMB"/>
    <property type="match status" value="1"/>
</dbReference>
<evidence type="ECO:0000256" key="7">
    <source>
        <dbReference type="ARBA" id="ARBA00022989"/>
    </source>
</evidence>
<evidence type="ECO:0000313" key="15">
    <source>
        <dbReference type="Proteomes" id="UP000268908"/>
    </source>
</evidence>
<keyword evidence="5 9" id="KW-0997">Cell inner membrane</keyword>
<keyword evidence="6 9" id="KW-0812">Transmembrane</keyword>
<dbReference type="Gene3D" id="2.40.50.100">
    <property type="match status" value="1"/>
</dbReference>
<dbReference type="InterPro" id="IPR058982">
    <property type="entry name" value="Beta-barrel_AprE"/>
</dbReference>
<evidence type="ECO:0000256" key="3">
    <source>
        <dbReference type="ARBA" id="ARBA00022448"/>
    </source>
</evidence>
<evidence type="ECO:0000256" key="6">
    <source>
        <dbReference type="ARBA" id="ARBA00022692"/>
    </source>
</evidence>
<evidence type="ECO:0000313" key="14">
    <source>
        <dbReference type="EMBL" id="RLJ63441.1"/>
    </source>
</evidence>
<protein>
    <recommendedName>
        <fullName evidence="9">Membrane fusion protein (MFP) family protein</fullName>
    </recommendedName>
</protein>
<keyword evidence="7 9" id="KW-1133">Transmembrane helix</keyword>
<comment type="subcellular location">
    <subcellularLocation>
        <location evidence="1 9">Cell inner membrane</location>
        <topology evidence="1 9">Single-pass membrane protein</topology>
    </subcellularLocation>
</comment>
<feature type="domain" description="AprE-like beta-barrel" evidence="13">
    <location>
        <begin position="331"/>
        <end position="429"/>
    </location>
</feature>
<evidence type="ECO:0000256" key="11">
    <source>
        <dbReference type="SAM" id="MobiDB-lite"/>
    </source>
</evidence>
<evidence type="ECO:0000256" key="4">
    <source>
        <dbReference type="ARBA" id="ARBA00022475"/>
    </source>
</evidence>
<name>A0A497XBZ7_9PROT</name>
<dbReference type="InterPro" id="IPR050739">
    <property type="entry name" value="MFP"/>
</dbReference>
<keyword evidence="15" id="KW-1185">Reference proteome</keyword>
<dbReference type="PRINTS" id="PR01490">
    <property type="entry name" value="RTXTOXIND"/>
</dbReference>
<feature type="coiled-coil region" evidence="10">
    <location>
        <begin position="158"/>
        <end position="192"/>
    </location>
</feature>
<keyword evidence="10" id="KW-0175">Coiled coil</keyword>
<evidence type="ECO:0000256" key="2">
    <source>
        <dbReference type="ARBA" id="ARBA00009477"/>
    </source>
</evidence>
<feature type="transmembrane region" description="Helical" evidence="9">
    <location>
        <begin position="33"/>
        <end position="51"/>
    </location>
</feature>
<evidence type="ECO:0000256" key="10">
    <source>
        <dbReference type="SAM" id="Coils"/>
    </source>
</evidence>
<dbReference type="Gene3D" id="2.40.30.170">
    <property type="match status" value="1"/>
</dbReference>